<sequence>MMHILLLTHLFINQFLCSNFLKPALLFRKPLSGSQFITNFPEVLNGEIAKGTFALWWTSSHIASCWTRSIWNA</sequence>
<evidence type="ECO:0000256" key="1">
    <source>
        <dbReference type="SAM" id="SignalP"/>
    </source>
</evidence>
<organism evidence="2">
    <name type="scientific">Anguilla anguilla</name>
    <name type="common">European freshwater eel</name>
    <name type="synonym">Muraena anguilla</name>
    <dbReference type="NCBI Taxonomy" id="7936"/>
    <lineage>
        <taxon>Eukaryota</taxon>
        <taxon>Metazoa</taxon>
        <taxon>Chordata</taxon>
        <taxon>Craniata</taxon>
        <taxon>Vertebrata</taxon>
        <taxon>Euteleostomi</taxon>
        <taxon>Actinopterygii</taxon>
        <taxon>Neopterygii</taxon>
        <taxon>Teleostei</taxon>
        <taxon>Anguilliformes</taxon>
        <taxon>Anguillidae</taxon>
        <taxon>Anguilla</taxon>
    </lineage>
</organism>
<evidence type="ECO:0000313" key="2">
    <source>
        <dbReference type="EMBL" id="JAH22636.1"/>
    </source>
</evidence>
<protein>
    <recommendedName>
        <fullName evidence="3">Secreted protein</fullName>
    </recommendedName>
</protein>
<feature type="chain" id="PRO_5002431422" description="Secreted protein" evidence="1">
    <location>
        <begin position="18"/>
        <end position="73"/>
    </location>
</feature>
<evidence type="ECO:0008006" key="3">
    <source>
        <dbReference type="Google" id="ProtNLM"/>
    </source>
</evidence>
<feature type="signal peptide" evidence="1">
    <location>
        <begin position="1"/>
        <end position="17"/>
    </location>
</feature>
<keyword evidence="1" id="KW-0732">Signal</keyword>
<proteinExistence type="predicted"/>
<reference evidence="2" key="1">
    <citation type="submission" date="2014-11" db="EMBL/GenBank/DDBJ databases">
        <authorList>
            <person name="Amaro Gonzalez C."/>
        </authorList>
    </citation>
    <scope>NUCLEOTIDE SEQUENCE</scope>
</reference>
<dbReference type="EMBL" id="GBXM01085941">
    <property type="protein sequence ID" value="JAH22636.1"/>
    <property type="molecule type" value="Transcribed_RNA"/>
</dbReference>
<dbReference type="AlphaFoldDB" id="A0A0E9R0B6"/>
<name>A0A0E9R0B6_ANGAN</name>
<reference evidence="2" key="2">
    <citation type="journal article" date="2015" name="Fish Shellfish Immunol.">
        <title>Early steps in the European eel (Anguilla anguilla)-Vibrio vulnificus interaction in the gills: Role of the RtxA13 toxin.</title>
        <authorList>
            <person name="Callol A."/>
            <person name="Pajuelo D."/>
            <person name="Ebbesson L."/>
            <person name="Teles M."/>
            <person name="MacKenzie S."/>
            <person name="Amaro C."/>
        </authorList>
    </citation>
    <scope>NUCLEOTIDE SEQUENCE</scope>
</reference>
<accession>A0A0E9R0B6</accession>